<dbReference type="Bgee" id="ENSG00000118046">
    <property type="expression patterns" value="Expressed in left testis and 156 other cell types or tissues"/>
</dbReference>
<evidence type="ECO:0000313" key="3">
    <source>
        <dbReference type="Proteomes" id="UP000005640"/>
    </source>
</evidence>
<reference evidence="2" key="4">
    <citation type="submission" date="2023-07" db="UniProtKB">
        <authorList>
            <consortium name="Ensembl"/>
        </authorList>
    </citation>
    <scope>IDENTIFICATION</scope>
</reference>
<feature type="compositionally biased region" description="Basic and acidic residues" evidence="1">
    <location>
        <begin position="18"/>
        <end position="29"/>
    </location>
</feature>
<dbReference type="GeneTree" id="ENSGT00940000158050"/>
<dbReference type="EMBL" id="AC120982">
    <property type="status" value="NOT_ANNOTATED_CDS"/>
    <property type="molecule type" value="Genomic_DNA"/>
</dbReference>
<accession>A0A1B0GUW2</accession>
<dbReference type="ExpressionAtlas" id="A0A1B0GUW2">
    <property type="expression patterns" value="baseline and differential"/>
</dbReference>
<feature type="non-terminal residue" evidence="2">
    <location>
        <position position="1"/>
    </location>
</feature>
<dbReference type="PeptideAtlas" id="A0A1B0GUW2"/>
<evidence type="ECO:0000256" key="1">
    <source>
        <dbReference type="SAM" id="MobiDB-lite"/>
    </source>
</evidence>
<evidence type="ECO:0000313" key="2">
    <source>
        <dbReference type="Ensembl" id="ENSP00000490268.1"/>
    </source>
</evidence>
<dbReference type="MassIVE" id="A0A1B0GUW2"/>
<feature type="region of interest" description="Disordered" evidence="1">
    <location>
        <begin position="1"/>
        <end position="43"/>
    </location>
</feature>
<dbReference type="ChiTaRS" id="STK11">
    <property type="organism name" value="human"/>
</dbReference>
<dbReference type="EMBL" id="AC011544">
    <property type="status" value="NOT_ANNOTATED_CDS"/>
    <property type="molecule type" value="Genomic_DNA"/>
</dbReference>
<dbReference type="HGNC" id="HGNC:11389">
    <property type="gene designation" value="STK11"/>
</dbReference>
<evidence type="ECO:0007829" key="5">
    <source>
        <dbReference type="ProteomicsDB" id="A0A1B0GUW2"/>
    </source>
</evidence>
<dbReference type="Ensembl" id="ENST00000585465.2">
    <property type="protein sequence ID" value="ENSP00000490268.1"/>
    <property type="gene ID" value="ENSG00000118046.17"/>
</dbReference>
<dbReference type="VEuPathDB" id="HostDB:ENSG00000118046"/>
<organism evidence="2 3">
    <name type="scientific">Homo sapiens</name>
    <name type="common">Human</name>
    <dbReference type="NCBI Taxonomy" id="9606"/>
    <lineage>
        <taxon>Eukaryota</taxon>
        <taxon>Metazoa</taxon>
        <taxon>Chordata</taxon>
        <taxon>Craniata</taxon>
        <taxon>Vertebrata</taxon>
        <taxon>Euteleostomi</taxon>
        <taxon>Mammalia</taxon>
        <taxon>Eutheria</taxon>
        <taxon>Euarchontoglires</taxon>
        <taxon>Primates</taxon>
        <taxon>Haplorrhini</taxon>
        <taxon>Catarrhini</taxon>
        <taxon>Hominidae</taxon>
        <taxon>Homo</taxon>
    </lineage>
</organism>
<dbReference type="Antibodypedia" id="2048">
    <property type="antibodies" value="1357 antibodies from 44 providers"/>
</dbReference>
<proteinExistence type="evidence at protein level"/>
<dbReference type="AlphaFoldDB" id="A0A1B0GUW2"/>
<name>A0A1B0GUW2_HUMAN</name>
<reference evidence="3" key="1">
    <citation type="journal article" date="2001" name="Nature">
        <title>Initial sequencing and analysis of the human genome.</title>
        <authorList>
            <consortium name="International Human Genome Sequencing Consortium"/>
            <person name="Lander E.S."/>
            <person name="Linton L.M."/>
            <person name="Birren B."/>
            <person name="Nusbaum C."/>
            <person name="Zody M.C."/>
            <person name="Baldwin J."/>
            <person name="Devon K."/>
            <person name="Dewar K."/>
            <person name="Doyle M."/>
            <person name="FitzHugh W."/>
            <person name="Funke R."/>
            <person name="Gage D."/>
            <person name="Harris K."/>
            <person name="Heaford A."/>
            <person name="Howland J."/>
            <person name="Kann L."/>
            <person name="Lehoczky J."/>
            <person name="LeVine R."/>
            <person name="McEwan P."/>
            <person name="McKernan K."/>
            <person name="Meldrim J."/>
            <person name="Mesirov J.P."/>
            <person name="Miranda C."/>
            <person name="Morris W."/>
            <person name="Naylor J."/>
            <person name="Raymond C."/>
            <person name="Rosetti M."/>
            <person name="Santos R."/>
            <person name="Sheridan A."/>
            <person name="Sougnez C."/>
            <person name="Stange-Thomann N."/>
            <person name="Stojanovic N."/>
            <person name="Subramanian A."/>
            <person name="Wyman D."/>
            <person name="Rogers J."/>
            <person name="Sulston J."/>
            <person name="Ainscough R."/>
            <person name="Beck S."/>
            <person name="Bentley D."/>
            <person name="Burton J."/>
            <person name="Clee C."/>
            <person name="Carter N."/>
            <person name="Coulson A."/>
            <person name="Deadman R."/>
            <person name="Deloukas P."/>
            <person name="Dunham A."/>
            <person name="Dunham I."/>
            <person name="Durbin R."/>
            <person name="French L."/>
            <person name="Grafham D."/>
            <person name="Gregory S."/>
            <person name="Hubbard T."/>
            <person name="Humphray S."/>
            <person name="Hunt A."/>
            <person name="Jones M."/>
            <person name="Lloyd C."/>
            <person name="McMurray A."/>
            <person name="Matthews L."/>
            <person name="Mercer S."/>
            <person name="Milne S."/>
            <person name="Mullikin J.C."/>
            <person name="Mungall A."/>
            <person name="Plumb R."/>
            <person name="Ross M."/>
            <person name="Shownkeen R."/>
            <person name="Sims S."/>
            <person name="Waterston R.H."/>
            <person name="Wilson R.K."/>
            <person name="Hillier L.W."/>
            <person name="McPherson J.D."/>
            <person name="Marra M.A."/>
            <person name="Mardis E.R."/>
            <person name="Fulton L.A."/>
            <person name="Chinwalla A.T."/>
            <person name="Pepin K.H."/>
            <person name="Gish W.R."/>
            <person name="Chissoe S.L."/>
            <person name="Wendl M.C."/>
            <person name="Delehaunty K.D."/>
            <person name="Miner T.L."/>
            <person name="Delehaunty A."/>
            <person name="Kramer J.B."/>
            <person name="Cook L.L."/>
            <person name="Fulton R.S."/>
            <person name="Johnson D.L."/>
            <person name="Minx P.J."/>
            <person name="Clifton S.W."/>
            <person name="Hawkins T."/>
            <person name="Branscomb E."/>
            <person name="Predki P."/>
            <person name="Richardson P."/>
            <person name="Wenning S."/>
            <person name="Slezak T."/>
            <person name="Doggett N."/>
            <person name="Cheng J.F."/>
            <person name="Olsen A."/>
            <person name="Lucas S."/>
            <person name="Elkin C."/>
            <person name="Uberbacher E."/>
            <person name="Frazier M."/>
            <person name="Gibbs R.A."/>
            <person name="Muzny D.M."/>
            <person name="Scherer S.E."/>
            <person name="Bouck J.B."/>
            <person name="Sodergren E.J."/>
            <person name="Worley K.C."/>
            <person name="Rives C.M."/>
            <person name="Gorrell J.H."/>
            <person name="Metzker M.L."/>
            <person name="Naylor S.L."/>
            <person name="Kucherlapati R.S."/>
            <person name="Nelson D.L."/>
            <person name="Weinstock G.M."/>
            <person name="Sakaki Y."/>
            <person name="Fujiyama A."/>
            <person name="Hattori M."/>
            <person name="Yada T."/>
            <person name="Toyoda A."/>
            <person name="Itoh T."/>
            <person name="Kawagoe C."/>
            <person name="Watanabe H."/>
            <person name="Totoki Y."/>
            <person name="Taylor T."/>
            <person name="Weissenbach J."/>
            <person name="Heilig R."/>
            <person name="Saurin W."/>
            <person name="Artiguenave F."/>
            <person name="Brottier P."/>
            <person name="Bruls T."/>
            <person name="Pelletier E."/>
            <person name="Robert C."/>
            <person name="Wincker P."/>
            <person name="Smith D.R."/>
            <person name="Doucette-Stamm L."/>
            <person name="Rubenfield M."/>
            <person name="Weinstock K."/>
            <person name="Lee H.M."/>
            <person name="Dubois J."/>
            <person name="Rosenthal A."/>
            <person name="Platzer M."/>
            <person name="Nyakatura G."/>
            <person name="Taudien S."/>
            <person name="Rump A."/>
            <person name="Yang H."/>
            <person name="Yu J."/>
            <person name="Wang J."/>
            <person name="Huang G."/>
            <person name="Gu J."/>
            <person name="Hood L."/>
            <person name="Rowen L."/>
            <person name="Madan A."/>
            <person name="Qin S."/>
            <person name="Davis R.W."/>
            <person name="Federspiel N.A."/>
            <person name="Abola A.P."/>
            <person name="Proctor M.J."/>
            <person name="Myers R.M."/>
            <person name="Schmutz J."/>
            <person name="Dickson M."/>
            <person name="Grimwood J."/>
            <person name="Cox D.R."/>
            <person name="Olson M.V."/>
            <person name="Kaul R."/>
            <person name="Raymond C."/>
            <person name="Shimizu N."/>
            <person name="Kawasaki K."/>
            <person name="Minoshima S."/>
            <person name="Evans G.A."/>
            <person name="Athanasiou M."/>
            <person name="Schultz R."/>
            <person name="Roe B.A."/>
            <person name="Chen F."/>
            <person name="Pan H."/>
            <person name="Ramser J."/>
            <person name="Lehrach H."/>
            <person name="Reinhardt R."/>
            <person name="McCombie W.R."/>
            <person name="de la Bastide M."/>
            <person name="Dedhia N."/>
            <person name="Blocker H."/>
            <person name="Hornischer K."/>
            <person name="Nordsiek G."/>
            <person name="Agarwala R."/>
            <person name="Aravind L."/>
            <person name="Bailey J.A."/>
            <person name="Bateman A."/>
            <person name="Batzoglou S."/>
            <person name="Birney E."/>
            <person name="Bork P."/>
            <person name="Brown D.G."/>
            <person name="Burge C.B."/>
            <person name="Cerutti L."/>
            <person name="Chen H.C."/>
            <person name="Church D."/>
            <person name="Clamp M."/>
            <person name="Copley R.R."/>
            <person name="Doerks T."/>
            <person name="Eddy S.R."/>
            <person name="Eichler E.E."/>
            <person name="Furey T.S."/>
            <person name="Galagan J."/>
            <person name="Gilbert J.G."/>
            <person name="Harmon C."/>
            <person name="Hayashizaki Y."/>
            <person name="Haussler D."/>
            <person name="Hermjakob H."/>
            <person name="Hokamp K."/>
            <person name="Jang W."/>
            <person name="Johnson L.S."/>
            <person name="Jones T.A."/>
            <person name="Kasif S."/>
            <person name="Kaspryzk A."/>
            <person name="Kennedy S."/>
            <person name="Kent W.J."/>
            <person name="Kitts P."/>
            <person name="Koonin E.V."/>
            <person name="Korf I."/>
            <person name="Kulp D."/>
            <person name="Lancet D."/>
            <person name="Lowe T.M."/>
            <person name="McLysaght A."/>
            <person name="Mikkelsen T."/>
            <person name="Moran J.V."/>
            <person name="Mulder N."/>
            <person name="Pollara V.J."/>
            <person name="Ponting C.P."/>
            <person name="Schuler G."/>
            <person name="Schultz J."/>
            <person name="Slater G."/>
            <person name="Smit A.F."/>
            <person name="Stupka E."/>
            <person name="Szustakowski J."/>
            <person name="Thierry-Mieg D."/>
            <person name="Thierry-Mieg J."/>
            <person name="Wagner L."/>
            <person name="Wallis J."/>
            <person name="Wheeler R."/>
            <person name="Williams A."/>
            <person name="Wolf Y.I."/>
            <person name="Wolfe K.H."/>
            <person name="Yang S.P."/>
            <person name="Yeh R.F."/>
            <person name="Collins F."/>
            <person name="Guyer M.S."/>
            <person name="Peterson J."/>
            <person name="Felsenfeld A."/>
            <person name="Wetterstrand K.A."/>
            <person name="Patrinos A."/>
            <person name="Morgan M.J."/>
            <person name="de Jong P."/>
            <person name="Catanese J.J."/>
            <person name="Osoegawa K."/>
            <person name="Shizuya H."/>
            <person name="Choi S."/>
            <person name="Chen Y.J."/>
        </authorList>
    </citation>
    <scope>NUCLEOTIDE SEQUENCE [LARGE SCALE GENOMIC DNA]</scope>
</reference>
<keyword evidence="4 5" id="KW-1267">Proteomics identification</keyword>
<dbReference type="OrthoDB" id="68483at2759"/>
<reference evidence="3" key="3">
    <citation type="journal article" date="2004" name="Nature">
        <title>Finishing the euchromatic sequence of the human genome.</title>
        <authorList>
            <consortium name="International Human Genome Sequencing Consortium"/>
        </authorList>
    </citation>
    <scope>NUCLEOTIDE SEQUENCE [LARGE SCALE GENOMIC DNA]</scope>
</reference>
<keyword evidence="3" id="KW-1185">Reference proteome</keyword>
<sequence>YTQDFTVPGGEEASEAGLRAERGLQKSEGSDLSGEEASRPAPQ</sequence>
<dbReference type="EMBL" id="AC004221">
    <property type="status" value="NOT_ANNOTATED_CDS"/>
    <property type="molecule type" value="Genomic_DNA"/>
</dbReference>
<gene>
    <name evidence="2" type="primary">STK11</name>
</gene>
<dbReference type="Proteomes" id="UP000005640">
    <property type="component" value="Chromosome 19"/>
</dbReference>
<protein>
    <submittedName>
        <fullName evidence="2">Serine/threonine kinase 11</fullName>
    </submittedName>
</protein>
<dbReference type="SMR" id="A0A1B0GUW2"/>
<evidence type="ECO:0007829" key="4">
    <source>
        <dbReference type="PeptideAtlas" id="A0A1B0GUW2"/>
    </source>
</evidence>
<reference evidence="2 3" key="2">
    <citation type="journal article" date="2004" name="Nature">
        <title>The DNA sequence and biology of human chromosome 19.</title>
        <authorList>
            <person name="Grimwood J."/>
            <person name="Gordon L.A."/>
            <person name="Olsen A."/>
            <person name="Terry A."/>
            <person name="Schmutz J."/>
            <person name="Lamerdin J."/>
            <person name="Hellsten U."/>
            <person name="Goodstein D."/>
            <person name="Couronne O."/>
            <person name="Tran-Gyamfi M."/>
            <person name="Aerts A."/>
            <person name="Altherr M."/>
            <person name="Ashworth L."/>
            <person name="Bajorek E."/>
            <person name="Black S."/>
            <person name="Branscomb E."/>
            <person name="Caenepeel S."/>
            <person name="Carrano A."/>
            <person name="Caoile C."/>
            <person name="Chan Y.M."/>
            <person name="Christensen M."/>
            <person name="Cleland C.A."/>
            <person name="Copeland A."/>
            <person name="Dalin E."/>
            <person name="Dehal P."/>
            <person name="Denys M."/>
            <person name="Detter J.C."/>
            <person name="Escobar J."/>
            <person name="Flowers D."/>
            <person name="Fotopulos D."/>
            <person name="Garcia C."/>
            <person name="Georgescu A.M."/>
            <person name="Glavina T."/>
            <person name="Gomez M."/>
            <person name="Gonzales E."/>
            <person name="Groza M."/>
            <person name="Hammon N."/>
            <person name="Hawkins T."/>
            <person name="Haydu L."/>
            <person name="Ho I."/>
            <person name="Huang W."/>
            <person name="Israni S."/>
            <person name="Jett J."/>
            <person name="Kadner K."/>
            <person name="Kimball H."/>
            <person name="Kobayashi A."/>
            <person name="Larionov V."/>
            <person name="Leem S.H."/>
            <person name="Lopez F."/>
            <person name="Lou Y."/>
            <person name="Lowry S."/>
            <person name="Malfatti S."/>
            <person name="Martinez D."/>
            <person name="McCready P."/>
            <person name="Medina C."/>
            <person name="Morgan J."/>
            <person name="Nelson K."/>
            <person name="Nolan M."/>
            <person name="Ovcharenko I."/>
            <person name="Pitluck S."/>
            <person name="Pollard M."/>
            <person name="Popkie A.P."/>
            <person name="Predki P."/>
            <person name="Quan G."/>
            <person name="Ramirez L."/>
            <person name="Rash S."/>
            <person name="Retterer J."/>
            <person name="Rodriguez A."/>
            <person name="Rogers S."/>
            <person name="Salamov A."/>
            <person name="Salazar A."/>
            <person name="She X."/>
            <person name="Smith D."/>
            <person name="Slezak T."/>
            <person name="Solovyev V."/>
            <person name="Thayer N."/>
            <person name="Tice H."/>
            <person name="Tsai M."/>
            <person name="Ustaszewska A."/>
            <person name="Vo N."/>
            <person name="Wagner M."/>
            <person name="Wheeler J."/>
            <person name="Wu K."/>
            <person name="Xie G."/>
            <person name="Yang J."/>
            <person name="Dubchak I."/>
            <person name="Furey T.S."/>
            <person name="DeJong P."/>
            <person name="Dickson M."/>
            <person name="Gordon D."/>
            <person name="Eichler E.E."/>
            <person name="Pennacchio L.A."/>
            <person name="Richardson P."/>
            <person name="Stubbs L."/>
            <person name="Rokhsar D.S."/>
            <person name="Myers R.M."/>
            <person name="Rubin E.M."/>
            <person name="Lucas S.M."/>
        </authorList>
    </citation>
    <scope>NUCLEOTIDE SEQUENCE [LARGE SCALE GENOMIC DNA]</scope>
</reference>
<dbReference type="OpenTargets" id="ENSG00000118046"/>